<keyword evidence="8" id="KW-1185">Reference proteome</keyword>
<dbReference type="SUPFAM" id="SSF55486">
    <property type="entry name" value="Metalloproteases ('zincins'), catalytic domain"/>
    <property type="match status" value="1"/>
</dbReference>
<evidence type="ECO:0000256" key="1">
    <source>
        <dbReference type="ARBA" id="ARBA00022670"/>
    </source>
</evidence>
<accession>A0A2U1NG35</accession>
<dbReference type="GO" id="GO:0006508">
    <property type="term" value="P:proteolysis"/>
    <property type="evidence" value="ECO:0007669"/>
    <property type="project" value="UniProtKB-KW"/>
</dbReference>
<dbReference type="AlphaFoldDB" id="A0A2U1NG35"/>
<keyword evidence="1" id="KW-0645">Protease</keyword>
<dbReference type="GO" id="GO:0004222">
    <property type="term" value="F:metalloendopeptidase activity"/>
    <property type="evidence" value="ECO:0007669"/>
    <property type="project" value="InterPro"/>
</dbReference>
<keyword evidence="5" id="KW-0106">Calcium</keyword>
<dbReference type="Proteomes" id="UP000245207">
    <property type="component" value="Unassembled WGS sequence"/>
</dbReference>
<evidence type="ECO:0000313" key="7">
    <source>
        <dbReference type="EMBL" id="PWA72416.1"/>
    </source>
</evidence>
<feature type="binding site" evidence="5">
    <location>
        <position position="161"/>
    </location>
    <ligand>
        <name>Ca(2+)</name>
        <dbReference type="ChEBI" id="CHEBI:29108"/>
        <label>1</label>
    </ligand>
</feature>
<evidence type="ECO:0000256" key="4">
    <source>
        <dbReference type="ARBA" id="ARBA00022833"/>
    </source>
</evidence>
<dbReference type="InterPro" id="IPR001818">
    <property type="entry name" value="Pept_M10_metallopeptidase"/>
</dbReference>
<dbReference type="GO" id="GO:0030574">
    <property type="term" value="P:collagen catabolic process"/>
    <property type="evidence" value="ECO:0007669"/>
    <property type="project" value="TreeGrafter"/>
</dbReference>
<organism evidence="7 8">
    <name type="scientific">Artemisia annua</name>
    <name type="common">Sweet wormwood</name>
    <dbReference type="NCBI Taxonomy" id="35608"/>
    <lineage>
        <taxon>Eukaryota</taxon>
        <taxon>Viridiplantae</taxon>
        <taxon>Streptophyta</taxon>
        <taxon>Embryophyta</taxon>
        <taxon>Tracheophyta</taxon>
        <taxon>Spermatophyta</taxon>
        <taxon>Magnoliopsida</taxon>
        <taxon>eudicotyledons</taxon>
        <taxon>Gunneridae</taxon>
        <taxon>Pentapetalae</taxon>
        <taxon>asterids</taxon>
        <taxon>campanulids</taxon>
        <taxon>Asterales</taxon>
        <taxon>Asteraceae</taxon>
        <taxon>Asteroideae</taxon>
        <taxon>Anthemideae</taxon>
        <taxon>Artemisiinae</taxon>
        <taxon>Artemisia</taxon>
    </lineage>
</organism>
<dbReference type="GO" id="GO:0030198">
    <property type="term" value="P:extracellular matrix organization"/>
    <property type="evidence" value="ECO:0007669"/>
    <property type="project" value="TreeGrafter"/>
</dbReference>
<keyword evidence="4 5" id="KW-0862">Zinc</keyword>
<dbReference type="OrthoDB" id="406838at2759"/>
<keyword evidence="3" id="KW-0378">Hydrolase</keyword>
<evidence type="ECO:0000256" key="2">
    <source>
        <dbReference type="ARBA" id="ARBA00022723"/>
    </source>
</evidence>
<comment type="cofactor">
    <cofactor evidence="5">
        <name>Ca(2+)</name>
        <dbReference type="ChEBI" id="CHEBI:29108"/>
    </cofactor>
    <text evidence="5">Can bind about 5 Ca(2+) ions per subunit.</text>
</comment>
<evidence type="ECO:0000259" key="6">
    <source>
        <dbReference type="Pfam" id="PF00413"/>
    </source>
</evidence>
<name>A0A2U1NG35_ARTAN</name>
<feature type="domain" description="Peptidase M10 metallopeptidase" evidence="6">
    <location>
        <begin position="155"/>
        <end position="225"/>
    </location>
</feature>
<gene>
    <name evidence="7" type="ORF">CTI12_AA153970</name>
</gene>
<proteinExistence type="predicted"/>
<keyword evidence="2 5" id="KW-0479">Metal-binding</keyword>
<dbReference type="InterPro" id="IPR021190">
    <property type="entry name" value="Pept_M10A"/>
</dbReference>
<feature type="binding site" evidence="5">
    <location>
        <position position="161"/>
    </location>
    <ligand>
        <name>Ca(2+)</name>
        <dbReference type="ChEBI" id="CHEBI:29108"/>
        <label>3</label>
    </ligand>
</feature>
<evidence type="ECO:0000313" key="8">
    <source>
        <dbReference type="Proteomes" id="UP000245207"/>
    </source>
</evidence>
<feature type="binding site" evidence="5">
    <location>
        <position position="200"/>
    </location>
    <ligand>
        <name>Zn(2+)</name>
        <dbReference type="ChEBI" id="CHEBI:29105"/>
        <label>2</label>
        <note>catalytic</note>
    </ligand>
</feature>
<evidence type="ECO:0000256" key="5">
    <source>
        <dbReference type="PIRSR" id="PIRSR621190-2"/>
    </source>
</evidence>
<evidence type="ECO:0000256" key="3">
    <source>
        <dbReference type="ARBA" id="ARBA00022801"/>
    </source>
</evidence>
<dbReference type="PANTHER" id="PTHR10201:SF292">
    <property type="entry name" value="MATRILYSIN"/>
    <property type="match status" value="1"/>
</dbReference>
<sequence length="227" mass="24050">MLSGSSKNMFWKGNRHGKDVNRFRKSIGLGFKTPRETIEEPSSGTGPRIDERMNMASLCINVLEGVSNGQILKAESSVGFANLTSGTMGQIGGSGGIFKVWWIRGKLNSGVSSGGQIVVQMVSVLIVINHGIGNNTAQERSANPVTILYAKQLNSTLDVDETWSVATGPVANTIDLQTVALNKIGHLLGLGHSEDENAIMWGSIPSGSLNGLNSVDILGVKALYGLK</sequence>
<reference evidence="7 8" key="1">
    <citation type="journal article" date="2018" name="Mol. Plant">
        <title>The genome of Artemisia annua provides insight into the evolution of Asteraceae family and artemisinin biosynthesis.</title>
        <authorList>
            <person name="Shen Q."/>
            <person name="Zhang L."/>
            <person name="Liao Z."/>
            <person name="Wang S."/>
            <person name="Yan T."/>
            <person name="Shi P."/>
            <person name="Liu M."/>
            <person name="Fu X."/>
            <person name="Pan Q."/>
            <person name="Wang Y."/>
            <person name="Lv Z."/>
            <person name="Lu X."/>
            <person name="Zhang F."/>
            <person name="Jiang W."/>
            <person name="Ma Y."/>
            <person name="Chen M."/>
            <person name="Hao X."/>
            <person name="Li L."/>
            <person name="Tang Y."/>
            <person name="Lv G."/>
            <person name="Zhou Y."/>
            <person name="Sun X."/>
            <person name="Brodelius P.E."/>
            <person name="Rose J.K.C."/>
            <person name="Tang K."/>
        </authorList>
    </citation>
    <scope>NUCLEOTIDE SEQUENCE [LARGE SCALE GENOMIC DNA]</scope>
    <source>
        <strain evidence="8">cv. Huhao1</strain>
        <tissue evidence="7">Leaf</tissue>
    </source>
</reference>
<feature type="binding site" evidence="5">
    <location>
        <position position="192"/>
    </location>
    <ligand>
        <name>Zn(2+)</name>
        <dbReference type="ChEBI" id="CHEBI:29105"/>
        <label>2</label>
        <note>catalytic</note>
    </ligand>
</feature>
<dbReference type="STRING" id="35608.A0A2U1NG35"/>
<dbReference type="Pfam" id="PF00413">
    <property type="entry name" value="Peptidase_M10"/>
    <property type="match status" value="1"/>
</dbReference>
<feature type="binding site" evidence="5">
    <location>
        <position position="186"/>
    </location>
    <ligand>
        <name>Zn(2+)</name>
        <dbReference type="ChEBI" id="CHEBI:29105"/>
        <label>2</label>
        <note>catalytic</note>
    </ligand>
</feature>
<protein>
    <submittedName>
        <fullName evidence="7">Peptidase M10A, Metallopeptidase, catalytic domain protein</fullName>
    </submittedName>
</protein>
<comment type="cofactor">
    <cofactor evidence="5">
        <name>Zn(2+)</name>
        <dbReference type="ChEBI" id="CHEBI:29105"/>
    </cofactor>
    <text evidence="5">Binds 2 Zn(2+) ions per subunit.</text>
</comment>
<dbReference type="GO" id="GO:0031012">
    <property type="term" value="C:extracellular matrix"/>
    <property type="evidence" value="ECO:0007669"/>
    <property type="project" value="InterPro"/>
</dbReference>
<comment type="caution">
    <text evidence="7">The sequence shown here is derived from an EMBL/GenBank/DDBJ whole genome shotgun (WGS) entry which is preliminary data.</text>
</comment>
<dbReference type="PRINTS" id="PR00138">
    <property type="entry name" value="MATRIXIN"/>
</dbReference>
<feature type="binding site" evidence="5">
    <location>
        <position position="158"/>
    </location>
    <ligand>
        <name>Ca(2+)</name>
        <dbReference type="ChEBI" id="CHEBI:29108"/>
        <label>3</label>
    </ligand>
</feature>
<dbReference type="Gene3D" id="3.40.390.10">
    <property type="entry name" value="Collagenase (Catalytic Domain)"/>
    <property type="match status" value="1"/>
</dbReference>
<dbReference type="GO" id="GO:0008270">
    <property type="term" value="F:zinc ion binding"/>
    <property type="evidence" value="ECO:0007669"/>
    <property type="project" value="InterPro"/>
</dbReference>
<dbReference type="PANTHER" id="PTHR10201">
    <property type="entry name" value="MATRIX METALLOPROTEINASE"/>
    <property type="match status" value="1"/>
</dbReference>
<dbReference type="EMBL" id="PKPP01002907">
    <property type="protein sequence ID" value="PWA72416.1"/>
    <property type="molecule type" value="Genomic_DNA"/>
</dbReference>
<dbReference type="InterPro" id="IPR024079">
    <property type="entry name" value="MetalloPept_cat_dom_sf"/>
</dbReference>